<keyword evidence="5" id="KW-1185">Reference proteome</keyword>
<evidence type="ECO:0000256" key="2">
    <source>
        <dbReference type="ARBA" id="ARBA00022737"/>
    </source>
</evidence>
<protein>
    <submittedName>
        <fullName evidence="4">Leucine-rich repeat domain-containing protein</fullName>
    </submittedName>
</protein>
<dbReference type="Pfam" id="PF00560">
    <property type="entry name" value="LRR_1"/>
    <property type="match status" value="1"/>
</dbReference>
<dbReference type="Pfam" id="PF12799">
    <property type="entry name" value="LRR_4"/>
    <property type="match status" value="2"/>
</dbReference>
<dbReference type="InterPro" id="IPR025875">
    <property type="entry name" value="Leu-rich_rpt_4"/>
</dbReference>
<dbReference type="InterPro" id="IPR001611">
    <property type="entry name" value="Leu-rich_rpt"/>
</dbReference>
<dbReference type="SMART" id="SM00365">
    <property type="entry name" value="LRR_SD22"/>
    <property type="match status" value="3"/>
</dbReference>
<evidence type="ECO:0000256" key="1">
    <source>
        <dbReference type="ARBA" id="ARBA00022614"/>
    </source>
</evidence>
<evidence type="ECO:0000256" key="3">
    <source>
        <dbReference type="SAM" id="SignalP"/>
    </source>
</evidence>
<dbReference type="Gene3D" id="3.80.10.10">
    <property type="entry name" value="Ribonuclease Inhibitor"/>
    <property type="match status" value="1"/>
</dbReference>
<feature type="chain" id="PRO_5045931364" evidence="3">
    <location>
        <begin position="24"/>
        <end position="308"/>
    </location>
</feature>
<dbReference type="EMBL" id="JBJIAA010000023">
    <property type="protein sequence ID" value="MFL0253004.1"/>
    <property type="molecule type" value="Genomic_DNA"/>
</dbReference>
<evidence type="ECO:0000313" key="5">
    <source>
        <dbReference type="Proteomes" id="UP001623592"/>
    </source>
</evidence>
<dbReference type="Proteomes" id="UP001623592">
    <property type="component" value="Unassembled WGS sequence"/>
</dbReference>
<dbReference type="InterPro" id="IPR032675">
    <property type="entry name" value="LRR_dom_sf"/>
</dbReference>
<dbReference type="PROSITE" id="PS51450">
    <property type="entry name" value="LRR"/>
    <property type="match status" value="5"/>
</dbReference>
<feature type="signal peptide" evidence="3">
    <location>
        <begin position="1"/>
        <end position="23"/>
    </location>
</feature>
<dbReference type="PANTHER" id="PTHR46652">
    <property type="entry name" value="LEUCINE-RICH REPEAT AND IQ DOMAIN-CONTAINING PROTEIN 1-RELATED"/>
    <property type="match status" value="1"/>
</dbReference>
<dbReference type="PANTHER" id="PTHR46652:SF3">
    <property type="entry name" value="LEUCINE-RICH REPEAT-CONTAINING PROTEIN 9"/>
    <property type="match status" value="1"/>
</dbReference>
<organism evidence="4 5">
    <name type="scientific">Clostridium neuense</name>
    <dbReference type="NCBI Taxonomy" id="1728934"/>
    <lineage>
        <taxon>Bacteria</taxon>
        <taxon>Bacillati</taxon>
        <taxon>Bacillota</taxon>
        <taxon>Clostridia</taxon>
        <taxon>Eubacteriales</taxon>
        <taxon>Clostridiaceae</taxon>
        <taxon>Clostridium</taxon>
    </lineage>
</organism>
<dbReference type="SUPFAM" id="SSF52058">
    <property type="entry name" value="L domain-like"/>
    <property type="match status" value="1"/>
</dbReference>
<comment type="caution">
    <text evidence="4">The sequence shown here is derived from an EMBL/GenBank/DDBJ whole genome shotgun (WGS) entry which is preliminary data.</text>
</comment>
<sequence length="308" mass="33907">MKKYKILFVFIFFSMFLSFNAKAEVFKDNQTVDKYKNWTITFTKPVQINDNTKQSIYVFDKVTNVNANVVLKLTNNNKSIEVDAPDGGYDPGESYCLNITEDMKAQDNTQIKNPLTLTFSIAQDSTTAPAAFKDANLEKAVRRVIGKETGDLTQSDFDKVTTLAAIDANIKDLGGIENLRNLNEIFLGGNQLTSIAPLGKLTKLENVNLSGCQIGDISPLASNPNLQFLFLSNNNITDITPLAKLINIQYLSLDGNEIGDVSTLLKLTNLTNLDISGNPIKDTSPLKTLSSQLKVKDFDIDSSGNVVF</sequence>
<name>A0ABW8TPT3_9CLOT</name>
<dbReference type="RefSeq" id="WP_406789665.1">
    <property type="nucleotide sequence ID" value="NZ_JBJIAA010000023.1"/>
</dbReference>
<keyword evidence="2" id="KW-0677">Repeat</keyword>
<gene>
    <name evidence="4" type="ORF">ACJDT4_21580</name>
</gene>
<evidence type="ECO:0000313" key="4">
    <source>
        <dbReference type="EMBL" id="MFL0253004.1"/>
    </source>
</evidence>
<dbReference type="InterPro" id="IPR050836">
    <property type="entry name" value="SDS22/Internalin_LRR"/>
</dbReference>
<reference evidence="4 5" key="1">
    <citation type="submission" date="2024-11" db="EMBL/GenBank/DDBJ databases">
        <authorList>
            <person name="Heng Y.C."/>
            <person name="Lim A.C.H."/>
            <person name="Lee J.K.Y."/>
            <person name="Kittelmann S."/>
        </authorList>
    </citation>
    <scope>NUCLEOTIDE SEQUENCE [LARGE SCALE GENOMIC DNA]</scope>
    <source>
        <strain evidence="4 5">WILCCON 0114</strain>
    </source>
</reference>
<keyword evidence="3" id="KW-0732">Signal</keyword>
<accession>A0ABW8TPT3</accession>
<proteinExistence type="predicted"/>
<keyword evidence="1" id="KW-0433">Leucine-rich repeat</keyword>